<evidence type="ECO:0000313" key="2">
    <source>
        <dbReference type="EMBL" id="SDH98336.1"/>
    </source>
</evidence>
<evidence type="ECO:0000256" key="1">
    <source>
        <dbReference type="SAM" id="Phobius"/>
    </source>
</evidence>
<keyword evidence="1" id="KW-0472">Membrane</keyword>
<sequence length="196" mass="22676">MNMLLREFKLFIGSSIFVWVYLIILLLGGVTRIAEAACGILLVSIFLFPLIIIWGIIVPVGNIYFHLKKKKAIHKGRIVVFFTLSWVLFNFAYNGIITGYQTYEEIYVFGGVEGHKSLEDKLKTYINKNYENVDDIYYSTKSALFVPQNESQMKGDNVPMVIANFQIKDKGTGCVTVEYVNYKWQEPDERYYSFNK</sequence>
<dbReference type="STRING" id="1121419.SAMN05443529_12369"/>
<dbReference type="EMBL" id="FNCP01000023">
    <property type="protein sequence ID" value="SDH98336.1"/>
    <property type="molecule type" value="Genomic_DNA"/>
</dbReference>
<reference evidence="3" key="1">
    <citation type="submission" date="2016-10" db="EMBL/GenBank/DDBJ databases">
        <authorList>
            <person name="Varghese N."/>
            <person name="Submissions S."/>
        </authorList>
    </citation>
    <scope>NUCLEOTIDE SEQUENCE [LARGE SCALE GENOMIC DNA]</scope>
    <source>
        <strain evidence="3">DSM 8344</strain>
    </source>
</reference>
<keyword evidence="1" id="KW-0812">Transmembrane</keyword>
<dbReference type="OrthoDB" id="1795617at2"/>
<dbReference type="AlphaFoldDB" id="A0A1G8GVA6"/>
<dbReference type="RefSeq" id="WP_092334932.1">
    <property type="nucleotide sequence ID" value="NZ_FNCP01000023.1"/>
</dbReference>
<accession>A0A1G8GVA6</accession>
<keyword evidence="3" id="KW-1185">Reference proteome</keyword>
<organism evidence="2 3">
    <name type="scientific">Desulfosporosinus hippei DSM 8344</name>
    <dbReference type="NCBI Taxonomy" id="1121419"/>
    <lineage>
        <taxon>Bacteria</taxon>
        <taxon>Bacillati</taxon>
        <taxon>Bacillota</taxon>
        <taxon>Clostridia</taxon>
        <taxon>Eubacteriales</taxon>
        <taxon>Desulfitobacteriaceae</taxon>
        <taxon>Desulfosporosinus</taxon>
    </lineage>
</organism>
<dbReference type="Proteomes" id="UP000198656">
    <property type="component" value="Unassembled WGS sequence"/>
</dbReference>
<evidence type="ECO:0000313" key="3">
    <source>
        <dbReference type="Proteomes" id="UP000198656"/>
    </source>
</evidence>
<feature type="transmembrane region" description="Helical" evidence="1">
    <location>
        <begin position="77"/>
        <end position="96"/>
    </location>
</feature>
<keyword evidence="1" id="KW-1133">Transmembrane helix</keyword>
<gene>
    <name evidence="2" type="ORF">SAMN05443529_12369</name>
</gene>
<protein>
    <submittedName>
        <fullName evidence="2">Uncharacterized protein</fullName>
    </submittedName>
</protein>
<name>A0A1G8GVA6_9FIRM</name>
<feature type="transmembrane region" description="Helical" evidence="1">
    <location>
        <begin position="12"/>
        <end position="34"/>
    </location>
</feature>
<proteinExistence type="predicted"/>
<feature type="transmembrane region" description="Helical" evidence="1">
    <location>
        <begin position="40"/>
        <end position="65"/>
    </location>
</feature>